<dbReference type="Proteomes" id="UP001258994">
    <property type="component" value="Chromosome"/>
</dbReference>
<feature type="domain" description="HTH luxR-type" evidence="4">
    <location>
        <begin position="273"/>
        <end position="338"/>
    </location>
</feature>
<keyword evidence="6" id="KW-1185">Reference proteome</keyword>
<organism evidence="5 6">
    <name type="scientific">Thalassotalea psychrophila</name>
    <dbReference type="NCBI Taxonomy" id="3065647"/>
    <lineage>
        <taxon>Bacteria</taxon>
        <taxon>Pseudomonadati</taxon>
        <taxon>Pseudomonadota</taxon>
        <taxon>Gammaproteobacteria</taxon>
        <taxon>Alteromonadales</taxon>
        <taxon>Colwelliaceae</taxon>
        <taxon>Thalassotalea</taxon>
    </lineage>
</organism>
<dbReference type="PANTHER" id="PTHR44688:SF16">
    <property type="entry name" value="DNA-BINDING TRANSCRIPTIONAL ACTIVATOR DEVR_DOSR"/>
    <property type="match status" value="1"/>
</dbReference>
<dbReference type="PRINTS" id="PR00038">
    <property type="entry name" value="HTHLUXR"/>
</dbReference>
<evidence type="ECO:0000313" key="6">
    <source>
        <dbReference type="Proteomes" id="UP001258994"/>
    </source>
</evidence>
<reference evidence="6" key="1">
    <citation type="submission" date="2023-09" db="EMBL/GenBank/DDBJ databases">
        <authorList>
            <person name="Li S."/>
            <person name="Li X."/>
            <person name="Zhang C."/>
            <person name="Zhao Z."/>
        </authorList>
    </citation>
    <scope>NUCLEOTIDE SEQUENCE [LARGE SCALE GENOMIC DNA]</scope>
    <source>
        <strain evidence="6">SQ149</strain>
    </source>
</reference>
<gene>
    <name evidence="5" type="ORF">RGQ13_05490</name>
</gene>
<evidence type="ECO:0000256" key="2">
    <source>
        <dbReference type="ARBA" id="ARBA00023125"/>
    </source>
</evidence>
<sequence>MQNHELSDQLNHQEQLELSRYVATIYRQAQQLEINEFRNYCLDSLQEFINFQGAIWFNRREQELKFTDLETFLYQLPENFMENYNEYISKAYLNEDPLGKYGLERPNVVFTLEDVYPDREEFIKSDLNKNHCQKFEQSDTLTGLYTTGLDDKIQVVALYKFRNQQTFNSKDKAIKKIIDPHFAEAMSMNILANFNRQCHSSDMCRAIADIHGNILEAEDAFTQSLIEHNNATTTKVDLPDLKANLAIEGFLADGTPVKCLLKDTLVLIEIKKEVKALINLTNKQLEVCDLLKDGLSDKAIAAKLNISANTVSNHLKAIYKRLDTKNRVGTLAYISQHS</sequence>
<dbReference type="PROSITE" id="PS50043">
    <property type="entry name" value="HTH_LUXR_2"/>
    <property type="match status" value="1"/>
</dbReference>
<name>A0ABY9TY01_9GAMM</name>
<proteinExistence type="predicted"/>
<accession>A0ABY9TY01</accession>
<dbReference type="RefSeq" id="WP_348392561.1">
    <property type="nucleotide sequence ID" value="NZ_CP134145.1"/>
</dbReference>
<evidence type="ECO:0000256" key="1">
    <source>
        <dbReference type="ARBA" id="ARBA00023015"/>
    </source>
</evidence>
<dbReference type="Gene3D" id="1.10.10.10">
    <property type="entry name" value="Winged helix-like DNA-binding domain superfamily/Winged helix DNA-binding domain"/>
    <property type="match status" value="1"/>
</dbReference>
<dbReference type="SUPFAM" id="SSF46894">
    <property type="entry name" value="C-terminal effector domain of the bipartite response regulators"/>
    <property type="match status" value="1"/>
</dbReference>
<dbReference type="SMART" id="SM00421">
    <property type="entry name" value="HTH_LUXR"/>
    <property type="match status" value="1"/>
</dbReference>
<dbReference type="InterPro" id="IPR000792">
    <property type="entry name" value="Tscrpt_reg_LuxR_C"/>
</dbReference>
<dbReference type="InterPro" id="IPR016032">
    <property type="entry name" value="Sig_transdc_resp-reg_C-effctor"/>
</dbReference>
<keyword evidence="3" id="KW-0804">Transcription</keyword>
<dbReference type="InterPro" id="IPR036388">
    <property type="entry name" value="WH-like_DNA-bd_sf"/>
</dbReference>
<evidence type="ECO:0000313" key="5">
    <source>
        <dbReference type="EMBL" id="WNC73449.1"/>
    </source>
</evidence>
<evidence type="ECO:0000256" key="3">
    <source>
        <dbReference type="ARBA" id="ARBA00023163"/>
    </source>
</evidence>
<dbReference type="CDD" id="cd06170">
    <property type="entry name" value="LuxR_C_like"/>
    <property type="match status" value="1"/>
</dbReference>
<keyword evidence="2" id="KW-0238">DNA-binding</keyword>
<protein>
    <submittedName>
        <fullName evidence="5">Helix-turn-helix transcriptional regulator</fullName>
    </submittedName>
</protein>
<dbReference type="Pfam" id="PF00196">
    <property type="entry name" value="GerE"/>
    <property type="match status" value="1"/>
</dbReference>
<dbReference type="EMBL" id="CP134145">
    <property type="protein sequence ID" value="WNC73449.1"/>
    <property type="molecule type" value="Genomic_DNA"/>
</dbReference>
<dbReference type="PANTHER" id="PTHR44688">
    <property type="entry name" value="DNA-BINDING TRANSCRIPTIONAL ACTIVATOR DEVR_DOSR"/>
    <property type="match status" value="1"/>
</dbReference>
<keyword evidence="1" id="KW-0805">Transcription regulation</keyword>
<evidence type="ECO:0000259" key="4">
    <source>
        <dbReference type="PROSITE" id="PS50043"/>
    </source>
</evidence>